<protein>
    <submittedName>
        <fullName evidence="1">Uncharacterized protein</fullName>
    </submittedName>
</protein>
<proteinExistence type="predicted"/>
<name>A0A653DS35_CALMS</name>
<dbReference type="EMBL" id="CAACVG010014358">
    <property type="protein sequence ID" value="VEN63053.1"/>
    <property type="molecule type" value="Genomic_DNA"/>
</dbReference>
<evidence type="ECO:0000313" key="1">
    <source>
        <dbReference type="EMBL" id="VEN63053.1"/>
    </source>
</evidence>
<sequence length="40" mass="4732">MFLSYFFLGIAIKVDFNHSVGILPVSYIQVFKSLQLFWVY</sequence>
<dbReference type="AlphaFoldDB" id="A0A653DS35"/>
<dbReference type="OrthoDB" id="6604460at2759"/>
<accession>A0A653DS35</accession>
<reference evidence="1 2" key="1">
    <citation type="submission" date="2019-01" db="EMBL/GenBank/DDBJ databases">
        <authorList>
            <person name="Sayadi A."/>
        </authorList>
    </citation>
    <scope>NUCLEOTIDE SEQUENCE [LARGE SCALE GENOMIC DNA]</scope>
</reference>
<dbReference type="Proteomes" id="UP000410492">
    <property type="component" value="Unassembled WGS sequence"/>
</dbReference>
<gene>
    <name evidence="1" type="ORF">CALMAC_LOCUS19999</name>
</gene>
<keyword evidence="2" id="KW-1185">Reference proteome</keyword>
<evidence type="ECO:0000313" key="2">
    <source>
        <dbReference type="Proteomes" id="UP000410492"/>
    </source>
</evidence>
<organism evidence="1 2">
    <name type="scientific">Callosobruchus maculatus</name>
    <name type="common">Southern cowpea weevil</name>
    <name type="synonym">Pulse bruchid</name>
    <dbReference type="NCBI Taxonomy" id="64391"/>
    <lineage>
        <taxon>Eukaryota</taxon>
        <taxon>Metazoa</taxon>
        <taxon>Ecdysozoa</taxon>
        <taxon>Arthropoda</taxon>
        <taxon>Hexapoda</taxon>
        <taxon>Insecta</taxon>
        <taxon>Pterygota</taxon>
        <taxon>Neoptera</taxon>
        <taxon>Endopterygota</taxon>
        <taxon>Coleoptera</taxon>
        <taxon>Polyphaga</taxon>
        <taxon>Cucujiformia</taxon>
        <taxon>Chrysomeloidea</taxon>
        <taxon>Chrysomelidae</taxon>
        <taxon>Bruchinae</taxon>
        <taxon>Bruchini</taxon>
        <taxon>Callosobruchus</taxon>
    </lineage>
</organism>